<proteinExistence type="predicted"/>
<dbReference type="Pfam" id="PF15601">
    <property type="entry name" value="Imm70"/>
    <property type="match status" value="1"/>
</dbReference>
<evidence type="ECO:0000313" key="1">
    <source>
        <dbReference type="EMBL" id="SKA97591.1"/>
    </source>
</evidence>
<reference evidence="2" key="1">
    <citation type="submission" date="2017-02" db="EMBL/GenBank/DDBJ databases">
        <authorList>
            <person name="Varghese N."/>
            <person name="Submissions S."/>
        </authorList>
    </citation>
    <scope>NUCLEOTIDE SEQUENCE [LARGE SCALE GENOMIC DNA]</scope>
    <source>
        <strain evidence="2">VKM Ac-2052</strain>
    </source>
</reference>
<organism evidence="1 2">
    <name type="scientific">Agreia bicolorata</name>
    <dbReference type="NCBI Taxonomy" id="110935"/>
    <lineage>
        <taxon>Bacteria</taxon>
        <taxon>Bacillati</taxon>
        <taxon>Actinomycetota</taxon>
        <taxon>Actinomycetes</taxon>
        <taxon>Micrococcales</taxon>
        <taxon>Microbacteriaceae</taxon>
        <taxon>Agreia</taxon>
    </lineage>
</organism>
<dbReference type="InterPro" id="IPR028185">
    <property type="entry name" value="Imm70"/>
</dbReference>
<accession>A0A1T4Y8H8</accession>
<dbReference type="Proteomes" id="UP000189735">
    <property type="component" value="Unassembled WGS sequence"/>
</dbReference>
<dbReference type="AlphaFoldDB" id="A0A1T4Y8H8"/>
<dbReference type="RefSeq" id="WP_078714607.1">
    <property type="nucleotide sequence ID" value="NZ_FUYG01000006.1"/>
</dbReference>
<gene>
    <name evidence="1" type="ORF">SAMN06295879_2392</name>
</gene>
<sequence>MPSFRVGPISYTVGRADFLGSFFDTITVRLEDGSRGSRYPILASFYTAGELSSATAAIARDELRDVVDALSAFLPTDVVWDADDSTRRPPWGDEIAPSILTLADYHVTADGRRLHEVLDTALDASVRVQRPLRIA</sequence>
<protein>
    <submittedName>
        <fullName evidence="1">Immunity protein 70</fullName>
    </submittedName>
</protein>
<evidence type="ECO:0000313" key="2">
    <source>
        <dbReference type="Proteomes" id="UP000189735"/>
    </source>
</evidence>
<name>A0A1T4Y8H8_9MICO</name>
<dbReference type="EMBL" id="FUYG01000006">
    <property type="protein sequence ID" value="SKA97591.1"/>
    <property type="molecule type" value="Genomic_DNA"/>
</dbReference>